<dbReference type="GO" id="GO:0006450">
    <property type="term" value="P:regulation of translational fidelity"/>
    <property type="evidence" value="ECO:0007669"/>
    <property type="project" value="TreeGrafter"/>
</dbReference>
<dbReference type="PIRSF" id="PIRSF004930">
    <property type="entry name" value="Tln_factor_SUA5"/>
    <property type="match status" value="1"/>
</dbReference>
<feature type="binding site" evidence="14">
    <location>
        <position position="230"/>
    </location>
    <ligand>
        <name>ATP</name>
        <dbReference type="ChEBI" id="CHEBI:30616"/>
    </ligand>
</feature>
<protein>
    <recommendedName>
        <fullName evidence="4 13">Threonylcarbamoyl-AMP synthase</fullName>
        <shortName evidence="13">TC-AMP synthase</shortName>
        <ecNumber evidence="3 13">2.7.7.87</ecNumber>
    </recommendedName>
    <alternativeName>
        <fullName evidence="11 13">L-threonylcarbamoyladenylate synthase</fullName>
    </alternativeName>
</protein>
<feature type="binding site" evidence="14">
    <location>
        <position position="135"/>
    </location>
    <ligand>
        <name>ATP</name>
        <dbReference type="ChEBI" id="CHEBI:30616"/>
    </ligand>
</feature>
<dbReference type="Gene3D" id="3.90.870.10">
    <property type="entry name" value="DHBP synthase"/>
    <property type="match status" value="1"/>
</dbReference>
<dbReference type="InterPro" id="IPR010923">
    <property type="entry name" value="T(6)A37_SUA5"/>
</dbReference>
<dbReference type="InterPro" id="IPR005145">
    <property type="entry name" value="Sua5_C"/>
</dbReference>
<reference evidence="16 17" key="1">
    <citation type="submission" date="2016-03" db="EMBL/GenBank/DDBJ databases">
        <authorList>
            <person name="Ploux O."/>
        </authorList>
    </citation>
    <scope>NUCLEOTIDE SEQUENCE [LARGE SCALE GENOMIC DNA]</scope>
    <source>
        <strain evidence="16 17">BER2</strain>
    </source>
</reference>
<feature type="binding site" evidence="14">
    <location>
        <position position="191"/>
    </location>
    <ligand>
        <name>ATP</name>
        <dbReference type="ChEBI" id="CHEBI:30616"/>
    </ligand>
</feature>
<feature type="binding site" evidence="14">
    <location>
        <position position="143"/>
    </location>
    <ligand>
        <name>ATP</name>
        <dbReference type="ChEBI" id="CHEBI:30616"/>
    </ligand>
</feature>
<dbReference type="RefSeq" id="WP_063244831.1">
    <property type="nucleotide sequence ID" value="NZ_CP168967.1"/>
</dbReference>
<keyword evidence="5 13" id="KW-0963">Cytoplasm</keyword>
<evidence type="ECO:0000313" key="17">
    <source>
        <dbReference type="Proteomes" id="UP000075391"/>
    </source>
</evidence>
<keyword evidence="10 13" id="KW-0067">ATP-binding</keyword>
<comment type="caution">
    <text evidence="16">The sequence shown here is derived from an EMBL/GenBank/DDBJ whole genome shotgun (WGS) entry which is preliminary data.</text>
</comment>
<dbReference type="InterPro" id="IPR017945">
    <property type="entry name" value="DHBP_synth_RibB-like_a/b_dom"/>
</dbReference>
<evidence type="ECO:0000256" key="10">
    <source>
        <dbReference type="ARBA" id="ARBA00022840"/>
    </source>
</evidence>
<dbReference type="InterPro" id="IPR006070">
    <property type="entry name" value="Sua5-like_dom"/>
</dbReference>
<feature type="domain" description="YrdC-like" evidence="15">
    <location>
        <begin position="5"/>
        <end position="195"/>
    </location>
</feature>
<evidence type="ECO:0000256" key="3">
    <source>
        <dbReference type="ARBA" id="ARBA00012584"/>
    </source>
</evidence>
<evidence type="ECO:0000256" key="9">
    <source>
        <dbReference type="ARBA" id="ARBA00022741"/>
    </source>
</evidence>
<evidence type="ECO:0000256" key="2">
    <source>
        <dbReference type="ARBA" id="ARBA00007663"/>
    </source>
</evidence>
<dbReference type="EMBL" id="LUKF01000019">
    <property type="protein sequence ID" value="KYG60551.1"/>
    <property type="molecule type" value="Genomic_DNA"/>
</dbReference>
<dbReference type="GO" id="GO:0005737">
    <property type="term" value="C:cytoplasm"/>
    <property type="evidence" value="ECO:0007669"/>
    <property type="project" value="UniProtKB-SubCell"/>
</dbReference>
<keyword evidence="9 13" id="KW-0547">Nucleotide-binding</keyword>
<keyword evidence="7 13" id="KW-0819">tRNA processing</keyword>
<dbReference type="GO" id="GO:0061710">
    <property type="term" value="F:L-threonylcarbamoyladenylate synthase"/>
    <property type="evidence" value="ECO:0007669"/>
    <property type="project" value="UniProtKB-EC"/>
</dbReference>
<evidence type="ECO:0000256" key="12">
    <source>
        <dbReference type="ARBA" id="ARBA00048366"/>
    </source>
</evidence>
<comment type="similarity">
    <text evidence="2 13">Belongs to the SUA5 family.</text>
</comment>
<dbReference type="GO" id="GO:0000049">
    <property type="term" value="F:tRNA binding"/>
    <property type="evidence" value="ECO:0007669"/>
    <property type="project" value="TreeGrafter"/>
</dbReference>
<dbReference type="InterPro" id="IPR038385">
    <property type="entry name" value="Sua5/YwlC_C"/>
</dbReference>
<dbReference type="GO" id="GO:0003725">
    <property type="term" value="F:double-stranded RNA binding"/>
    <property type="evidence" value="ECO:0007669"/>
    <property type="project" value="UniProtKB-UniRule"/>
</dbReference>
<keyword evidence="8 13" id="KW-0548">Nucleotidyltransferase</keyword>
<feature type="binding site" evidence="14">
    <location>
        <position position="59"/>
    </location>
    <ligand>
        <name>ATP</name>
        <dbReference type="ChEBI" id="CHEBI:30616"/>
    </ligand>
</feature>
<proteinExistence type="inferred from homology"/>
<dbReference type="Proteomes" id="UP000075391">
    <property type="component" value="Unassembled WGS sequence"/>
</dbReference>
<dbReference type="NCBIfam" id="TIGR00057">
    <property type="entry name" value="L-threonylcarbamoyladenylate synthase"/>
    <property type="match status" value="1"/>
</dbReference>
<evidence type="ECO:0000256" key="11">
    <source>
        <dbReference type="ARBA" id="ARBA00029774"/>
    </source>
</evidence>
<dbReference type="AlphaFoldDB" id="A0A150WC93"/>
<dbReference type="PANTHER" id="PTHR17490:SF16">
    <property type="entry name" value="THREONYLCARBAMOYL-AMP SYNTHASE"/>
    <property type="match status" value="1"/>
</dbReference>
<evidence type="ECO:0000256" key="13">
    <source>
        <dbReference type="PIRNR" id="PIRNR004930"/>
    </source>
</evidence>
<feature type="binding site" evidence="14">
    <location>
        <position position="27"/>
    </location>
    <ligand>
        <name>L-threonine</name>
        <dbReference type="ChEBI" id="CHEBI:57926"/>
    </ligand>
</feature>
<dbReference type="SUPFAM" id="SSF55821">
    <property type="entry name" value="YrdC/RibB"/>
    <property type="match status" value="1"/>
</dbReference>
<gene>
    <name evidence="16" type="ORF">AZI85_11095</name>
</gene>
<comment type="function">
    <text evidence="13">Required for the formation of a threonylcarbamoyl group on adenosine at position 37 (t(6)A37) in tRNAs that read codons beginning with adenine.</text>
</comment>
<feature type="binding site" evidence="14">
    <location>
        <position position="113"/>
    </location>
    <ligand>
        <name>L-threonine</name>
        <dbReference type="ChEBI" id="CHEBI:57926"/>
    </ligand>
</feature>
<evidence type="ECO:0000256" key="14">
    <source>
        <dbReference type="PIRSR" id="PIRSR004930-1"/>
    </source>
</evidence>
<dbReference type="Pfam" id="PF01300">
    <property type="entry name" value="Sua5_yciO_yrdC"/>
    <property type="match status" value="1"/>
</dbReference>
<dbReference type="Pfam" id="PF03481">
    <property type="entry name" value="Sua5_C"/>
    <property type="match status" value="1"/>
</dbReference>
<dbReference type="InterPro" id="IPR050156">
    <property type="entry name" value="TC-AMP_synthase_SUA5"/>
</dbReference>
<evidence type="ECO:0000313" key="16">
    <source>
        <dbReference type="EMBL" id="KYG60551.1"/>
    </source>
</evidence>
<sequence length="338" mass="37409">MMTPNQALAKAKSILDEGGVIGLPTETVYGLAARIDIPSAIEKIFTTKERPFFDPLIVHVASIEQAKKVTAYWGPASQALAEVFWPGPLTMILPRDPSVNLMITSGLDSVGLRMPNHPLALELLQQVGVPLAAPSANKFGRTSPTSASHVRVEFKNENVFVVDGGDCQIGIESTVLLVRHRPEKVELSILRRGHILKSDIAKVLSDKGFTFEFIEQVDKRESPGHMKHHYMPPVPLIVCLDPQRKAEDVLQEVNQKINQLPDEIESIKIIKPKGGIATHAVLRLSDDPLLATREFYGKLREVAAQGPDCILFYREAHQAGERWESLFDRLNKAASLIL</sequence>
<feature type="binding site" evidence="14">
    <location>
        <position position="50"/>
    </location>
    <ligand>
        <name>ATP</name>
        <dbReference type="ChEBI" id="CHEBI:30616"/>
    </ligand>
</feature>
<evidence type="ECO:0000259" key="15">
    <source>
        <dbReference type="PROSITE" id="PS51163"/>
    </source>
</evidence>
<dbReference type="GO" id="GO:0008033">
    <property type="term" value="P:tRNA processing"/>
    <property type="evidence" value="ECO:0007669"/>
    <property type="project" value="UniProtKB-KW"/>
</dbReference>
<name>A0A150WC93_BDEBC</name>
<comment type="catalytic activity">
    <reaction evidence="12 13">
        <text>L-threonine + hydrogencarbonate + ATP = L-threonylcarbamoyladenylate + diphosphate + H2O</text>
        <dbReference type="Rhea" id="RHEA:36407"/>
        <dbReference type="ChEBI" id="CHEBI:15377"/>
        <dbReference type="ChEBI" id="CHEBI:17544"/>
        <dbReference type="ChEBI" id="CHEBI:30616"/>
        <dbReference type="ChEBI" id="CHEBI:33019"/>
        <dbReference type="ChEBI" id="CHEBI:57926"/>
        <dbReference type="ChEBI" id="CHEBI:73682"/>
        <dbReference type="EC" id="2.7.7.87"/>
    </reaction>
</comment>
<evidence type="ECO:0000256" key="1">
    <source>
        <dbReference type="ARBA" id="ARBA00004496"/>
    </source>
</evidence>
<dbReference type="Gene3D" id="3.40.50.11030">
    <property type="entry name" value="Threonylcarbamoyl-AMP synthase, C-terminal domain"/>
    <property type="match status" value="1"/>
</dbReference>
<accession>A0A150WC93</accession>
<dbReference type="EC" id="2.7.7.87" evidence="3 13"/>
<comment type="subcellular location">
    <subcellularLocation>
        <location evidence="1 13">Cytoplasm</location>
    </subcellularLocation>
</comment>
<feature type="binding site" evidence="14">
    <location>
        <position position="133"/>
    </location>
    <ligand>
        <name>L-threonine</name>
        <dbReference type="ChEBI" id="CHEBI:57926"/>
    </ligand>
</feature>
<keyword evidence="6 13" id="KW-0808">Transferase</keyword>
<evidence type="ECO:0000256" key="8">
    <source>
        <dbReference type="ARBA" id="ARBA00022695"/>
    </source>
</evidence>
<dbReference type="GO" id="GO:0005524">
    <property type="term" value="F:ATP binding"/>
    <property type="evidence" value="ECO:0007669"/>
    <property type="project" value="UniProtKB-UniRule"/>
</dbReference>
<dbReference type="OrthoDB" id="5288939at2"/>
<dbReference type="FunFam" id="3.90.870.10:FF:000009">
    <property type="entry name" value="Threonylcarbamoyl-AMP synthase, putative"/>
    <property type="match status" value="1"/>
</dbReference>
<dbReference type="PROSITE" id="PS51163">
    <property type="entry name" value="YRDC"/>
    <property type="match status" value="1"/>
</dbReference>
<evidence type="ECO:0000256" key="4">
    <source>
        <dbReference type="ARBA" id="ARBA00015492"/>
    </source>
</evidence>
<evidence type="ECO:0000256" key="5">
    <source>
        <dbReference type="ARBA" id="ARBA00022490"/>
    </source>
</evidence>
<evidence type="ECO:0000256" key="7">
    <source>
        <dbReference type="ARBA" id="ARBA00022694"/>
    </source>
</evidence>
<feature type="binding site" evidence="14">
    <location>
        <position position="173"/>
    </location>
    <ligand>
        <name>L-threonine</name>
        <dbReference type="ChEBI" id="CHEBI:57926"/>
    </ligand>
</feature>
<dbReference type="PANTHER" id="PTHR17490">
    <property type="entry name" value="SUA5"/>
    <property type="match status" value="1"/>
</dbReference>
<organism evidence="16 17">
    <name type="scientific">Bdellovibrio bacteriovorus</name>
    <dbReference type="NCBI Taxonomy" id="959"/>
    <lineage>
        <taxon>Bacteria</taxon>
        <taxon>Pseudomonadati</taxon>
        <taxon>Bdellovibrionota</taxon>
        <taxon>Bdellovibrionia</taxon>
        <taxon>Bdellovibrionales</taxon>
        <taxon>Pseudobdellovibrionaceae</taxon>
        <taxon>Bdellovibrio</taxon>
    </lineage>
</organism>
<evidence type="ECO:0000256" key="6">
    <source>
        <dbReference type="ARBA" id="ARBA00022679"/>
    </source>
</evidence>